<evidence type="ECO:0000256" key="4">
    <source>
        <dbReference type="ARBA" id="ARBA00022807"/>
    </source>
</evidence>
<dbReference type="Gene3D" id="1.20.1560.10">
    <property type="entry name" value="ABC transporter type 1, transmembrane domain"/>
    <property type="match status" value="1"/>
</dbReference>
<dbReference type="InterPro" id="IPR007822">
    <property type="entry name" value="LANC-like"/>
</dbReference>
<comment type="caution">
    <text evidence="14">The sequence shown here is derived from an EMBL/GenBank/DDBJ whole genome shotgun (WGS) entry which is preliminary data.</text>
</comment>
<evidence type="ECO:0000259" key="13">
    <source>
        <dbReference type="PROSITE" id="PS50990"/>
    </source>
</evidence>
<dbReference type="Pfam" id="PF13575">
    <property type="entry name" value="DUF4135"/>
    <property type="match status" value="1"/>
</dbReference>
<keyword evidence="6" id="KW-0813">Transport</keyword>
<dbReference type="Gene3D" id="3.90.70.10">
    <property type="entry name" value="Cysteine proteinases"/>
    <property type="match status" value="1"/>
</dbReference>
<dbReference type="Pfam" id="PF00664">
    <property type="entry name" value="ABC_membrane"/>
    <property type="match status" value="1"/>
</dbReference>
<evidence type="ECO:0000256" key="10">
    <source>
        <dbReference type="SAM" id="Phobius"/>
    </source>
</evidence>
<comment type="subcellular location">
    <subcellularLocation>
        <location evidence="1">Cell membrane</location>
        <topology evidence="1">Multi-pass membrane protein</topology>
    </subcellularLocation>
</comment>
<keyword evidence="15" id="KW-1185">Reference proteome</keyword>
<dbReference type="PROSITE" id="PS50990">
    <property type="entry name" value="PEPTIDASE_C39"/>
    <property type="match status" value="1"/>
</dbReference>
<evidence type="ECO:0000313" key="15">
    <source>
        <dbReference type="Proteomes" id="UP001500253"/>
    </source>
</evidence>
<keyword evidence="5" id="KW-0067">ATP-binding</keyword>
<evidence type="ECO:0000256" key="2">
    <source>
        <dbReference type="ARBA" id="ARBA00022692"/>
    </source>
</evidence>
<dbReference type="InterPro" id="IPR025410">
    <property type="entry name" value="Lant_dehyd"/>
</dbReference>
<evidence type="ECO:0008006" key="16">
    <source>
        <dbReference type="Google" id="ProtNLM"/>
    </source>
</evidence>
<keyword evidence="9" id="KW-0080">Bacteriocin transport</keyword>
<evidence type="ECO:0000256" key="7">
    <source>
        <dbReference type="ARBA" id="ARBA00022989"/>
    </source>
</evidence>
<keyword evidence="4" id="KW-0378">Hydrolase</keyword>
<dbReference type="SMART" id="SM01260">
    <property type="entry name" value="LANC_like"/>
    <property type="match status" value="1"/>
</dbReference>
<dbReference type="SUPFAM" id="SSF90123">
    <property type="entry name" value="ABC transporter transmembrane region"/>
    <property type="match status" value="1"/>
</dbReference>
<dbReference type="SUPFAM" id="SSF52540">
    <property type="entry name" value="P-loop containing nucleoside triphosphate hydrolases"/>
    <property type="match status" value="1"/>
</dbReference>
<dbReference type="InterPro" id="IPR027417">
    <property type="entry name" value="P-loop_NTPase"/>
</dbReference>
<organism evidence="14 15">
    <name type="scientific">Streptomyces cuspidosporus</name>
    <dbReference type="NCBI Taxonomy" id="66882"/>
    <lineage>
        <taxon>Bacteria</taxon>
        <taxon>Bacillati</taxon>
        <taxon>Actinomycetota</taxon>
        <taxon>Actinomycetes</taxon>
        <taxon>Kitasatosporales</taxon>
        <taxon>Streptomycetaceae</taxon>
        <taxon>Streptomyces</taxon>
    </lineage>
</organism>
<dbReference type="Gene3D" id="1.50.10.20">
    <property type="match status" value="1"/>
</dbReference>
<dbReference type="InterPro" id="IPR003439">
    <property type="entry name" value="ABC_transporter-like_ATP-bd"/>
</dbReference>
<evidence type="ECO:0000313" key="14">
    <source>
        <dbReference type="EMBL" id="GAA2338508.1"/>
    </source>
</evidence>
<dbReference type="SUPFAM" id="SSF158745">
    <property type="entry name" value="LanC-like"/>
    <property type="match status" value="1"/>
</dbReference>
<sequence>MTWNIINRRSTQPRRVPTITQVAQTECGLCCCVAVLRYHGRAEEISTARQVMEAGRDGLSATQLARFLRERGMEAKLFRVKDVAALAKFTSPVILYWEDYHFVVLERFDGHTAVIMDPALGRRRLGRKELEASFSGIAVSAEPGPDFERTPRKFMADWRGIPLFAKGSRRRIALVGLLSLGGYAGTLGIPMLTEWAVDRYVRWGGLDDLATVLSVIVAVAIGYFALYLLRVAVLSSVVAMMGEHLMIQTFSKLLSLPYKFFTTRQPGELLFRLNSVNVIRDLLSSRVAQGVLDVGTLLCVSGYLLIAEWRLGLIAAALSLANALYLVKTRIRVLESVDAEMTHLSKSQSAQLDAIVSVPTIKMGGYAAEFLASWSKVYASSLQAMKDRMRLQQGRITGLTATTQMFGPLILLLSSLYLVGHGHISLGQAMAVQTVSGTYFALSTSVFQTCTEFAEASRYMARLNDIAETPSEDRGGDLKQLPSTSIRLTDVGFQYTRHSEPVLSDVSIDIPAGAKVALVGPSGSGKSTLGRIICGLYEPTRGTIEFGGRDMCEYDKDSLRRSIGYIPQEVHLHNRTILENLTMGQDIPEEQVREFCESVGILDFLEDLPMGLNTLISEMGANFSGGQRQRLAIVRTLLQRPSILVLDEATASLDTINERRVTDIIQDIGATQIIIAHRLATIKAADRIYVLDGGRVVEQGSHEELLNGGSVYMKLYADGDPDALVAGREKAAWENAIGPEGPICDPDVAIPAFLPFYQHLVPRSSVVSTLREVMAPATRPERHEAVVDTIWGELLTAVEGHSFRTLIGEFHTFREGLGLPMTADGDEALQRFRRHLGAPGTCRRIADAYPVLQQRLSILLDNSLDAYTDMFCAYTADQEALRAAGLTPRTAAAGELIEDVFLTGSDPHNDNRQVVGVRLTSGTRLVFKPRALATDGFVRDLYAAADPYLSFSLRECLPVSVTSGSHGWQQFVPSEPMTSPDQPARYFYRFGALCAILSAIGASDLHDENLLARGENPCVIDTETILRPDAGVENDTLPHLLINHTKLSVVSTMLVPSMSPASPVDFLMAGVGVAGDQPSKMTKTVVRDPGTDGMCVGRDPITYRQDANLPRLGEAPLSATDYFSDVLAGYTDALEFVRGGAIPALLDTHRDMPVRYVLRATLVYSRFMDASTHPSYLARPEEAERLFGLLGNSGQFTAELAQRIAAEERAGMNTGNVPYFSSRADSTDLATSRARFPEAFTTSSLDHARRGVALNAARPDHYHHFLLEECFSEVFGEDSPAGLSRHSVFAGPLRHARAGAWWPEIARRIADLGVTLHTPDGPRTGWLGGIGPGRDAATITPGNFVSFHDMGGITAFLNRANRLDDGFRTVHHRADRGLDDLLAEYGEGLRQTPESVFSGAASLLLTRPQATPTDWLGPVLDEVDARAAAGDLETDLSNGPAGLLMVLLSRLEAGDDPAALCGEPRLARLRDLALAHLQAPRTAPWFDLAHGELGLQWARARVGRVLGDEAPARASADWLTVRAGSGTGGSFAGWCNGAAGLLLASAEILFSAGRPDELSGRRLTTLVEAATRLRPGRPVDLSVCHGSSGVVQSLIATARVLGDDSLLTRAHEYQELVLTRARENGFFTGSPGRTSLLGYMLGWAGIGDTDALLHATEQSHDDGFFRVPVAMTSGFARLAQPVG</sequence>
<dbReference type="InterPro" id="IPR005074">
    <property type="entry name" value="Peptidase_C39"/>
</dbReference>
<feature type="domain" description="ABC transmembrane type-1" evidence="12">
    <location>
        <begin position="173"/>
        <end position="455"/>
    </location>
</feature>
<dbReference type="InterPro" id="IPR011527">
    <property type="entry name" value="ABC1_TM_dom"/>
</dbReference>
<proteinExistence type="predicted"/>
<keyword evidence="6" id="KW-0653">Protein transport</keyword>
<dbReference type="PROSITE" id="PS50929">
    <property type="entry name" value="ABC_TM1F"/>
    <property type="match status" value="1"/>
</dbReference>
<protein>
    <recommendedName>
        <fullName evidence="16">Cytolysin B transport protein</fullName>
    </recommendedName>
</protein>
<feature type="domain" description="ABC transporter" evidence="11">
    <location>
        <begin position="486"/>
        <end position="718"/>
    </location>
</feature>
<evidence type="ECO:0000256" key="5">
    <source>
        <dbReference type="ARBA" id="ARBA00022840"/>
    </source>
</evidence>
<dbReference type="Pfam" id="PF00005">
    <property type="entry name" value="ABC_tran"/>
    <property type="match status" value="1"/>
</dbReference>
<keyword evidence="7 10" id="KW-1133">Transmembrane helix</keyword>
<name>A0ABP5SWD9_9ACTN</name>
<dbReference type="NCBIfam" id="TIGR03897">
    <property type="entry name" value="lanti_2_LanM"/>
    <property type="match status" value="1"/>
</dbReference>
<keyword evidence="2 10" id="KW-0812">Transmembrane</keyword>
<dbReference type="Proteomes" id="UP001500253">
    <property type="component" value="Unassembled WGS sequence"/>
</dbReference>
<dbReference type="InterPro" id="IPR017871">
    <property type="entry name" value="ABC_transporter-like_CS"/>
</dbReference>
<feature type="transmembrane region" description="Helical" evidence="10">
    <location>
        <begin position="396"/>
        <end position="419"/>
    </location>
</feature>
<dbReference type="PANTHER" id="PTHR24221:SF654">
    <property type="entry name" value="ATP-BINDING CASSETTE SUB-FAMILY B MEMBER 6"/>
    <property type="match status" value="1"/>
</dbReference>
<keyword evidence="8 10" id="KW-0472">Membrane</keyword>
<evidence type="ECO:0000256" key="6">
    <source>
        <dbReference type="ARBA" id="ARBA00022927"/>
    </source>
</evidence>
<feature type="transmembrane region" description="Helical" evidence="10">
    <location>
        <begin position="212"/>
        <end position="242"/>
    </location>
</feature>
<keyword evidence="4" id="KW-0788">Thiol protease</keyword>
<evidence type="ECO:0000259" key="11">
    <source>
        <dbReference type="PROSITE" id="PS50893"/>
    </source>
</evidence>
<dbReference type="EMBL" id="BAAASD010000007">
    <property type="protein sequence ID" value="GAA2338508.1"/>
    <property type="molecule type" value="Genomic_DNA"/>
</dbReference>
<evidence type="ECO:0000256" key="9">
    <source>
        <dbReference type="ARBA" id="ARBA00043264"/>
    </source>
</evidence>
<accession>A0ABP5SWD9</accession>
<dbReference type="InterPro" id="IPR036640">
    <property type="entry name" value="ABC1_TM_sf"/>
</dbReference>
<evidence type="ECO:0000256" key="8">
    <source>
        <dbReference type="ARBA" id="ARBA00023136"/>
    </source>
</evidence>
<dbReference type="InterPro" id="IPR039421">
    <property type="entry name" value="Type_1_exporter"/>
</dbReference>
<evidence type="ECO:0000256" key="3">
    <source>
        <dbReference type="ARBA" id="ARBA00022741"/>
    </source>
</evidence>
<dbReference type="SMART" id="SM00382">
    <property type="entry name" value="AAA"/>
    <property type="match status" value="1"/>
</dbReference>
<gene>
    <name evidence="14" type="ORF">GCM10010246_23910</name>
</gene>
<keyword evidence="3" id="KW-0547">Nucleotide-binding</keyword>
<dbReference type="PROSITE" id="PS50893">
    <property type="entry name" value="ABC_TRANSPORTER_2"/>
    <property type="match status" value="1"/>
</dbReference>
<dbReference type="InterPro" id="IPR003593">
    <property type="entry name" value="AAA+_ATPase"/>
</dbReference>
<dbReference type="InterPro" id="IPR017146">
    <property type="entry name" value="Lanti_2_LanM"/>
</dbReference>
<feature type="domain" description="Peptidase C39" evidence="13">
    <location>
        <begin position="21"/>
        <end position="141"/>
    </location>
</feature>
<dbReference type="PROSITE" id="PS00211">
    <property type="entry name" value="ABC_TRANSPORTER_1"/>
    <property type="match status" value="1"/>
</dbReference>
<reference evidence="15" key="1">
    <citation type="journal article" date="2019" name="Int. J. Syst. Evol. Microbiol.">
        <title>The Global Catalogue of Microorganisms (GCM) 10K type strain sequencing project: providing services to taxonomists for standard genome sequencing and annotation.</title>
        <authorList>
            <consortium name="The Broad Institute Genomics Platform"/>
            <consortium name="The Broad Institute Genome Sequencing Center for Infectious Disease"/>
            <person name="Wu L."/>
            <person name="Ma J."/>
        </authorList>
    </citation>
    <scope>NUCLEOTIDE SEQUENCE [LARGE SCALE GENOMIC DNA]</scope>
    <source>
        <strain evidence="15">JCM 4316</strain>
    </source>
</reference>
<evidence type="ECO:0000259" key="12">
    <source>
        <dbReference type="PROSITE" id="PS50929"/>
    </source>
</evidence>
<dbReference type="RefSeq" id="WP_346174448.1">
    <property type="nucleotide sequence ID" value="NZ_BAAASD010000007.1"/>
</dbReference>
<evidence type="ECO:0000256" key="1">
    <source>
        <dbReference type="ARBA" id="ARBA00004651"/>
    </source>
</evidence>
<dbReference type="Gene3D" id="3.40.50.300">
    <property type="entry name" value="P-loop containing nucleotide triphosphate hydrolases"/>
    <property type="match status" value="1"/>
</dbReference>
<dbReference type="Pfam" id="PF05147">
    <property type="entry name" value="LANC_like"/>
    <property type="match status" value="1"/>
</dbReference>
<dbReference type="PANTHER" id="PTHR24221">
    <property type="entry name" value="ATP-BINDING CASSETTE SUB-FAMILY B"/>
    <property type="match status" value="1"/>
</dbReference>
<keyword evidence="4" id="KW-0645">Protease</keyword>
<dbReference type="Pfam" id="PF03412">
    <property type="entry name" value="Peptidase_C39"/>
    <property type="match status" value="1"/>
</dbReference>
<feature type="transmembrane region" description="Helical" evidence="10">
    <location>
        <begin position="172"/>
        <end position="192"/>
    </location>
</feature>